<keyword evidence="1" id="KW-1133">Transmembrane helix</keyword>
<reference evidence="2 3" key="1">
    <citation type="submission" date="2016-08" db="EMBL/GenBank/DDBJ databases">
        <authorList>
            <person name="Seilhamer J.J."/>
        </authorList>
    </citation>
    <scope>NUCLEOTIDE SEQUENCE [LARGE SCALE GENOMIC DNA]</scope>
    <source>
        <strain evidence="2">ING2-E5A</strain>
    </source>
</reference>
<keyword evidence="1" id="KW-0812">Transmembrane</keyword>
<dbReference type="Proteomes" id="UP000178485">
    <property type="component" value="Chromosome i"/>
</dbReference>
<dbReference type="RefSeq" id="WP_071136739.1">
    <property type="nucleotide sequence ID" value="NZ_DUQN01000003.1"/>
</dbReference>
<gene>
    <name evidence="2" type="ORF">ING2E5A_1381</name>
</gene>
<organism evidence="2 3">
    <name type="scientific">Petrimonas mucosa</name>
    <dbReference type="NCBI Taxonomy" id="1642646"/>
    <lineage>
        <taxon>Bacteria</taxon>
        <taxon>Pseudomonadati</taxon>
        <taxon>Bacteroidota</taxon>
        <taxon>Bacteroidia</taxon>
        <taxon>Bacteroidales</taxon>
        <taxon>Dysgonomonadaceae</taxon>
        <taxon>Petrimonas</taxon>
    </lineage>
</organism>
<name>A0A1G4G6S1_9BACT</name>
<evidence type="ECO:0000256" key="1">
    <source>
        <dbReference type="SAM" id="Phobius"/>
    </source>
</evidence>
<protein>
    <submittedName>
        <fullName evidence="2">Uncharacterized protein</fullName>
    </submittedName>
</protein>
<dbReference type="EMBL" id="LT608328">
    <property type="protein sequence ID" value="SCM57528.1"/>
    <property type="molecule type" value="Genomic_DNA"/>
</dbReference>
<dbReference type="STRING" id="1642646.ING2E5A_1381"/>
<evidence type="ECO:0000313" key="3">
    <source>
        <dbReference type="Proteomes" id="UP000178485"/>
    </source>
</evidence>
<accession>A0A1G4G6S1</accession>
<dbReference type="AlphaFoldDB" id="A0A1G4G6S1"/>
<sequence length="375" mass="42009">MSQYCPLCGKSKPEKWLFCTHCKEKIEKEYEVDVPGIRPEPEGKDVTGTGDVAERPRRQGVVELEQEEMAEARVDAVSGSRGGRGLVWGALLLLGLLLVAGFFYYGDRVRKGNLERFQWEMALKENSVSGYLAYMQAFPKGKHYALAEENLMRLKGDEAETWNRLQSSDNRTELQDFVASYPQSPYIPLVKKRLDSLTWVAVLNDNTAEGYSDYMVASQSGELPGDYFADAQKRFELLFQSYPVAPGELDTIRANVGRFFAALSALDAAGIVNCLAPTVFRFFNSAGGEREKIVGDLLVSGARTEAPTIQFLPNVAAIAYEKTVIEHYKVNVPLQKNYLEGGKQRTISGYIVQLELDREFRILTVTERKPFPDAV</sequence>
<evidence type="ECO:0000313" key="2">
    <source>
        <dbReference type="EMBL" id="SCM57528.1"/>
    </source>
</evidence>
<proteinExistence type="predicted"/>
<dbReference type="KEGG" id="pmuc:ING2E5A_1381"/>
<keyword evidence="1" id="KW-0472">Membrane</keyword>
<keyword evidence="3" id="KW-1185">Reference proteome</keyword>
<feature type="transmembrane region" description="Helical" evidence="1">
    <location>
        <begin position="86"/>
        <end position="106"/>
    </location>
</feature>